<keyword evidence="2" id="KW-1185">Reference proteome</keyword>
<gene>
    <name evidence="1" type="ORF">LIER_27758</name>
</gene>
<dbReference type="AlphaFoldDB" id="A0AAV3RDA0"/>
<proteinExistence type="predicted"/>
<dbReference type="PANTHER" id="PTHR37181">
    <property type="entry name" value="F6A14.6 PROTEIN"/>
    <property type="match status" value="1"/>
</dbReference>
<organism evidence="1 2">
    <name type="scientific">Lithospermum erythrorhizon</name>
    <name type="common">Purple gromwell</name>
    <name type="synonym">Lithospermum officinale var. erythrorhizon</name>
    <dbReference type="NCBI Taxonomy" id="34254"/>
    <lineage>
        <taxon>Eukaryota</taxon>
        <taxon>Viridiplantae</taxon>
        <taxon>Streptophyta</taxon>
        <taxon>Embryophyta</taxon>
        <taxon>Tracheophyta</taxon>
        <taxon>Spermatophyta</taxon>
        <taxon>Magnoliopsida</taxon>
        <taxon>eudicotyledons</taxon>
        <taxon>Gunneridae</taxon>
        <taxon>Pentapetalae</taxon>
        <taxon>asterids</taxon>
        <taxon>lamiids</taxon>
        <taxon>Boraginales</taxon>
        <taxon>Boraginaceae</taxon>
        <taxon>Boraginoideae</taxon>
        <taxon>Lithospermeae</taxon>
        <taxon>Lithospermum</taxon>
    </lineage>
</organism>
<sequence>MRGFHKLVRVQMQHPFWGWIPTQEAIIKCLGLVVDEHFSSLVLHQEFHEELASLGSPYVISSGFYKYFILHPTFLFVIEFLHNFVN</sequence>
<comment type="caution">
    <text evidence="1">The sequence shown here is derived from an EMBL/GenBank/DDBJ whole genome shotgun (WGS) entry which is preliminary data.</text>
</comment>
<evidence type="ECO:0000313" key="1">
    <source>
        <dbReference type="EMBL" id="GAA0174352.1"/>
    </source>
</evidence>
<dbReference type="EMBL" id="BAABME010009041">
    <property type="protein sequence ID" value="GAA0174352.1"/>
    <property type="molecule type" value="Genomic_DNA"/>
</dbReference>
<protein>
    <submittedName>
        <fullName evidence="1">Uncharacterized protein</fullName>
    </submittedName>
</protein>
<accession>A0AAV3RDA0</accession>
<dbReference type="Proteomes" id="UP001454036">
    <property type="component" value="Unassembled WGS sequence"/>
</dbReference>
<dbReference type="PANTHER" id="PTHR37181:SF1">
    <property type="entry name" value="F6A14.6 PROTEIN"/>
    <property type="match status" value="1"/>
</dbReference>
<reference evidence="1 2" key="1">
    <citation type="submission" date="2024-01" db="EMBL/GenBank/DDBJ databases">
        <title>The complete chloroplast genome sequence of Lithospermum erythrorhizon: insights into the phylogenetic relationship among Boraginaceae species and the maternal lineages of purple gromwells.</title>
        <authorList>
            <person name="Okada T."/>
            <person name="Watanabe K."/>
        </authorList>
    </citation>
    <scope>NUCLEOTIDE SEQUENCE [LARGE SCALE GENOMIC DNA]</scope>
</reference>
<name>A0AAV3RDA0_LITER</name>
<evidence type="ECO:0000313" key="2">
    <source>
        <dbReference type="Proteomes" id="UP001454036"/>
    </source>
</evidence>